<evidence type="ECO:0000313" key="1">
    <source>
        <dbReference type="EMBL" id="KKK53158.1"/>
    </source>
</evidence>
<proteinExistence type="predicted"/>
<organism evidence="1">
    <name type="scientific">marine sediment metagenome</name>
    <dbReference type="NCBI Taxonomy" id="412755"/>
    <lineage>
        <taxon>unclassified sequences</taxon>
        <taxon>metagenomes</taxon>
        <taxon>ecological metagenomes</taxon>
    </lineage>
</organism>
<dbReference type="AlphaFoldDB" id="A0A0F8W978"/>
<protein>
    <recommendedName>
        <fullName evidence="2">Photosynthesis system II assembly factor Ycf48/Hcf136-like domain-containing protein</fullName>
    </recommendedName>
</protein>
<evidence type="ECO:0008006" key="2">
    <source>
        <dbReference type="Google" id="ProtNLM"/>
    </source>
</evidence>
<dbReference type="EMBL" id="LAZR01066645">
    <property type="protein sequence ID" value="KKK53158.1"/>
    <property type="molecule type" value="Genomic_DNA"/>
</dbReference>
<comment type="caution">
    <text evidence="1">The sequence shown here is derived from an EMBL/GenBank/DDBJ whole genome shotgun (WGS) entry which is preliminary data.</text>
</comment>
<dbReference type="InterPro" id="IPR036278">
    <property type="entry name" value="Sialidase_sf"/>
</dbReference>
<feature type="non-terminal residue" evidence="1">
    <location>
        <position position="195"/>
    </location>
</feature>
<gene>
    <name evidence="1" type="ORF">LCGC14_3097580</name>
</gene>
<accession>A0A0F8W978</accession>
<sequence>MTDQWRPGKLYAPGDIVQPRITDAILQSQMDNPAFESGDSGWVTGANWSILQESPYAGTWAAKFSTERLLAIGNGDDNDSFATSLDGITWTTDDLDVGVYFPQTGQKVAIAPALGKWITLQLIDNGKFGMQSVDGGATWTQIIPTGMGTFQCNAIQWLSALSLFFYGHVDGTIYTSPDGVAWTSRQDIGGTCWQF</sequence>
<name>A0A0F8W978_9ZZZZ</name>
<dbReference type="SUPFAM" id="SSF50939">
    <property type="entry name" value="Sialidases"/>
    <property type="match status" value="1"/>
</dbReference>
<reference evidence="1" key="1">
    <citation type="journal article" date="2015" name="Nature">
        <title>Complex archaea that bridge the gap between prokaryotes and eukaryotes.</title>
        <authorList>
            <person name="Spang A."/>
            <person name="Saw J.H."/>
            <person name="Jorgensen S.L."/>
            <person name="Zaremba-Niedzwiedzka K."/>
            <person name="Martijn J."/>
            <person name="Lind A.E."/>
            <person name="van Eijk R."/>
            <person name="Schleper C."/>
            <person name="Guy L."/>
            <person name="Ettema T.J."/>
        </authorList>
    </citation>
    <scope>NUCLEOTIDE SEQUENCE</scope>
</reference>